<comment type="caution">
    <text evidence="3">The sequence shown here is derived from an EMBL/GenBank/DDBJ whole genome shotgun (WGS) entry which is preliminary data.</text>
</comment>
<evidence type="ECO:0000256" key="1">
    <source>
        <dbReference type="SAM" id="MobiDB-lite"/>
    </source>
</evidence>
<dbReference type="EMBL" id="VMNX01000027">
    <property type="protein sequence ID" value="MPY49019.1"/>
    <property type="molecule type" value="Genomic_DNA"/>
</dbReference>
<organism evidence="3 4">
    <name type="scientific">Streptomyces acidicola</name>
    <dbReference type="NCBI Taxonomy" id="2596892"/>
    <lineage>
        <taxon>Bacteria</taxon>
        <taxon>Bacillati</taxon>
        <taxon>Actinomycetota</taxon>
        <taxon>Actinomycetes</taxon>
        <taxon>Kitasatosporales</taxon>
        <taxon>Streptomycetaceae</taxon>
        <taxon>Streptomyces</taxon>
    </lineage>
</organism>
<sequence>MAPASPCPPLRAVIGCRHTLSSWIRTACSGSSHPQNLHGFLREDPGVHTWSGEPIARRHRTARGQRAVTRATSHVRRPSRLTWAPRTHGRAVTTGVGSCRHAVTCRVPNCHALKDLHPGRAGADVASDFSRLMKQDFSDLEAAAKAWRGLSTTMDSLTDRHRRQVTGPLHHSWQGDDADSALYYLEDVESRIGVVETEAMAIASALESTKFWMEQAQTELRNAVRRAEEDGFEVDADGGISDGVIADLPRNNQVIAEERGALLQEHRTRIDEALSDAHKASNDGVRALTELNGDILTDPFNHDAAAESAQDTKRAMKALGVEPPQIPEDDPKAAAEWWKALSPEERQTYTTLYPKEIGATDGLPTDVRNDANRTALAQELNMLQEGNYDEGFPGESDETVNQRLNNALLLNDRLNASDSAPRGKELYLLGYDSKDDGRAIIAMGNPDTAANTGILVPGTNTDMTGVPGQIERIDKLQSAAEEQSKGESVAMVTWLGYDAPEAKSTDFNSVGGTGRAEDAAPDLRQFVAGTQASHDGSPSHTTVLGHSYGSTVVGAAAAGGSGLGADDIVVVGSPGMTVDEAEDLQMDPEHVWVGGAEDDPIINHLSDYTLGRDPMLGGFGGNNFEVDTHGHSGYWDKDSESLDNQGRIIAGKRPGEVPKKGSDLPPEATIVPGL</sequence>
<dbReference type="InterPro" id="IPR029058">
    <property type="entry name" value="AB_hydrolase_fold"/>
</dbReference>
<feature type="domain" description="DUF1023" evidence="2">
    <location>
        <begin position="432"/>
        <end position="603"/>
    </location>
</feature>
<accession>A0A5N8WP51</accession>
<dbReference type="Pfam" id="PF06259">
    <property type="entry name" value="Abhydrolase_8"/>
    <property type="match status" value="1"/>
</dbReference>
<keyword evidence="4" id="KW-1185">Reference proteome</keyword>
<dbReference type="InterPro" id="IPR010427">
    <property type="entry name" value="DUF1023"/>
</dbReference>
<protein>
    <recommendedName>
        <fullName evidence="2">DUF1023 domain-containing protein</fullName>
    </recommendedName>
</protein>
<evidence type="ECO:0000313" key="3">
    <source>
        <dbReference type="EMBL" id="MPY49019.1"/>
    </source>
</evidence>
<dbReference type="CDD" id="cd00084">
    <property type="entry name" value="HMG-box_SF"/>
    <property type="match status" value="1"/>
</dbReference>
<dbReference type="SUPFAM" id="SSF53474">
    <property type="entry name" value="alpha/beta-Hydrolases"/>
    <property type="match status" value="1"/>
</dbReference>
<name>A0A5N8WP51_9ACTN</name>
<dbReference type="AlphaFoldDB" id="A0A5N8WP51"/>
<evidence type="ECO:0000313" key="4">
    <source>
        <dbReference type="Proteomes" id="UP000373149"/>
    </source>
</evidence>
<gene>
    <name evidence="3" type="ORF">FPZ41_10730</name>
</gene>
<evidence type="ECO:0000259" key="2">
    <source>
        <dbReference type="Pfam" id="PF06259"/>
    </source>
</evidence>
<reference evidence="3 4" key="1">
    <citation type="submission" date="2019-09" db="EMBL/GenBank/DDBJ databases">
        <authorList>
            <person name="Duangmal K."/>
            <person name="Teo W.F.A."/>
            <person name="Lipun K."/>
        </authorList>
    </citation>
    <scope>NUCLEOTIDE SEQUENCE [LARGE SCALE GENOMIC DNA]</scope>
    <source>
        <strain evidence="3 4">K1PN6</strain>
    </source>
</reference>
<proteinExistence type="predicted"/>
<dbReference type="Proteomes" id="UP000373149">
    <property type="component" value="Unassembled WGS sequence"/>
</dbReference>
<feature type="region of interest" description="Disordered" evidence="1">
    <location>
        <begin position="649"/>
        <end position="674"/>
    </location>
</feature>
<feature type="compositionally biased region" description="Basic and acidic residues" evidence="1">
    <location>
        <begin position="653"/>
        <end position="662"/>
    </location>
</feature>